<dbReference type="Pfam" id="PF03155">
    <property type="entry name" value="Alg6_Alg8"/>
    <property type="match status" value="1"/>
</dbReference>
<evidence type="ECO:0000256" key="6">
    <source>
        <dbReference type="ARBA" id="ARBA00022692"/>
    </source>
</evidence>
<keyword evidence="7 11" id="KW-0256">Endoplasmic reticulum</keyword>
<keyword evidence="6 11" id="KW-0812">Transmembrane</keyword>
<feature type="transmembrane region" description="Helical" evidence="11">
    <location>
        <begin position="394"/>
        <end position="414"/>
    </location>
</feature>
<gene>
    <name evidence="12" type="primary">ALG8</name>
    <name evidence="12" type="ORF">DEBR0S4_03972G</name>
</gene>
<dbReference type="EMBL" id="CABFWN010000004">
    <property type="protein sequence ID" value="VUG18852.1"/>
    <property type="molecule type" value="Genomic_DNA"/>
</dbReference>
<feature type="transmembrane region" description="Helical" evidence="11">
    <location>
        <begin position="155"/>
        <end position="171"/>
    </location>
</feature>
<evidence type="ECO:0000256" key="8">
    <source>
        <dbReference type="ARBA" id="ARBA00022989"/>
    </source>
</evidence>
<feature type="transmembrane region" description="Helical" evidence="11">
    <location>
        <begin position="535"/>
        <end position="557"/>
    </location>
</feature>
<evidence type="ECO:0000256" key="10">
    <source>
        <dbReference type="ARBA" id="ARBA00047346"/>
    </source>
</evidence>
<dbReference type="EC" id="2.4.1.-" evidence="11"/>
<dbReference type="InterPro" id="IPR004856">
    <property type="entry name" value="Glyco_trans_ALG6/ALG8"/>
</dbReference>
<dbReference type="PANTHER" id="PTHR12413:SF2">
    <property type="entry name" value="DOLICHYL PYROPHOSPHATE GLC1MAN9GLCNAC2 ALPHA-1,3-GLUCOSYLTRANSFERASE-RELATED"/>
    <property type="match status" value="1"/>
</dbReference>
<comment type="catalytic activity">
    <reaction evidence="10">
        <text>an alpha-D-Glc-(1-&gt;3)-alpha-D-Man-(1-&gt;2)-alpha-D-Man-(1-&gt;2)-alpha-D-Man-(1-&gt;3)-[alpha-D-Man-(1-&gt;2)-alpha-D-Man-(1-&gt;3)-[alpha-D-Man-(1-&gt;2)-alpha-D-Man-(1-&gt;6)]-alpha-D-Man-(1-&gt;6)]-beta-D-Man-(1-&gt;4)-beta-D-GlcNAc-(1-&gt;4)-alpha-D-GlcNAc-diphospho-di-trans,poly-cis-dolichol + a di-trans,poly-cis-dolichyl beta-D-glucosyl phosphate = an alpha-D-Glc-(1-&gt;3)-alpha-D-Glc-(1-&gt;3)-alpha-D-Man-(1-&gt;2)-alpha-D-Man-(1-&gt;2)-alpha-D-Man-(1-&gt;3)-[alpha-D-Man-(1-&gt;2)-alpha-D-Man-(1-&gt;3)-[alpha-D-Man-(1-&gt;2)-alpha-D-Man-(1-&gt;6)]-alpha-D-Man-(1-&gt;6)]-beta-D-Man-(1-&gt;4)-beta-D-GlcNAc-(1-&gt;4)-alpha-D-GlcNAc-diphospho-di-trans,poly-cis-dolichol + a di-trans,poly-cis-dolichyl phosphate + H(+)</text>
        <dbReference type="Rhea" id="RHEA:31307"/>
        <dbReference type="Rhea" id="RHEA-COMP:19498"/>
        <dbReference type="Rhea" id="RHEA-COMP:19502"/>
        <dbReference type="Rhea" id="RHEA-COMP:19521"/>
        <dbReference type="Rhea" id="RHEA-COMP:19522"/>
        <dbReference type="ChEBI" id="CHEBI:15378"/>
        <dbReference type="ChEBI" id="CHEBI:57525"/>
        <dbReference type="ChEBI" id="CHEBI:57683"/>
        <dbReference type="ChEBI" id="CHEBI:132521"/>
        <dbReference type="ChEBI" id="CHEBI:132522"/>
        <dbReference type="EC" id="2.4.1.265"/>
    </reaction>
    <physiologicalReaction direction="left-to-right" evidence="10">
        <dbReference type="Rhea" id="RHEA:31308"/>
    </physiologicalReaction>
</comment>
<evidence type="ECO:0000256" key="11">
    <source>
        <dbReference type="RuleBase" id="RU363110"/>
    </source>
</evidence>
<dbReference type="UniPathway" id="UPA00378"/>
<dbReference type="AlphaFoldDB" id="A0A3F2YA64"/>
<evidence type="ECO:0000256" key="1">
    <source>
        <dbReference type="ARBA" id="ARBA00004477"/>
    </source>
</evidence>
<evidence type="ECO:0000256" key="9">
    <source>
        <dbReference type="ARBA" id="ARBA00023136"/>
    </source>
</evidence>
<keyword evidence="4 11" id="KW-0328">Glycosyltransferase</keyword>
<feature type="transmembrane region" description="Helical" evidence="11">
    <location>
        <begin position="29"/>
        <end position="48"/>
    </location>
</feature>
<feature type="transmembrane region" description="Helical" evidence="11">
    <location>
        <begin position="498"/>
        <end position="515"/>
    </location>
</feature>
<evidence type="ECO:0000256" key="4">
    <source>
        <dbReference type="ARBA" id="ARBA00022676"/>
    </source>
</evidence>
<dbReference type="GO" id="GO:0005789">
    <property type="term" value="C:endoplasmic reticulum membrane"/>
    <property type="evidence" value="ECO:0007669"/>
    <property type="project" value="UniProtKB-SubCell"/>
</dbReference>
<dbReference type="GO" id="GO:0042283">
    <property type="term" value="F:dolichyl pyrophosphate Glc1Man9GlcNAc2 alpha-1,3-glucosyltransferase activity"/>
    <property type="evidence" value="ECO:0007669"/>
    <property type="project" value="UniProtKB-EC"/>
</dbReference>
<evidence type="ECO:0000256" key="2">
    <source>
        <dbReference type="ARBA" id="ARBA00004922"/>
    </source>
</evidence>
<evidence type="ECO:0000256" key="3">
    <source>
        <dbReference type="ARBA" id="ARBA00008715"/>
    </source>
</evidence>
<reference evidence="12 13" key="1">
    <citation type="submission" date="2019-07" db="EMBL/GenBank/DDBJ databases">
        <authorList>
            <person name="Friedrich A."/>
            <person name="Schacherer J."/>
        </authorList>
    </citation>
    <scope>NUCLEOTIDE SEQUENCE [LARGE SCALE GENOMIC DNA]</scope>
</reference>
<feature type="transmembrane region" description="Helical" evidence="11">
    <location>
        <begin position="369"/>
        <end position="388"/>
    </location>
</feature>
<feature type="transmembrane region" description="Helical" evidence="11">
    <location>
        <begin position="122"/>
        <end position="143"/>
    </location>
</feature>
<accession>A0A3F2YA64</accession>
<proteinExistence type="inferred from homology"/>
<feature type="transmembrane region" description="Helical" evidence="11">
    <location>
        <begin position="460"/>
        <end position="478"/>
    </location>
</feature>
<comment type="similarity">
    <text evidence="3 11">Belongs to the ALG6/ALG8 glucosyltransferase family.</text>
</comment>
<keyword evidence="13" id="KW-1185">Reference proteome</keyword>
<feature type="transmembrane region" description="Helical" evidence="11">
    <location>
        <begin position="260"/>
        <end position="281"/>
    </location>
</feature>
<name>A0A3F2YA64_DEKBR</name>
<dbReference type="GO" id="GO:0006487">
    <property type="term" value="P:protein N-linked glycosylation"/>
    <property type="evidence" value="ECO:0007669"/>
    <property type="project" value="TreeGrafter"/>
</dbReference>
<protein>
    <recommendedName>
        <fullName evidence="11">Alpha-1,3-glucosyltransferase</fullName>
        <ecNumber evidence="11">2.4.1.-</ecNumber>
    </recommendedName>
</protein>
<comment type="pathway">
    <text evidence="2 11">Protein modification; protein glycosylation.</text>
</comment>
<evidence type="ECO:0000256" key="7">
    <source>
        <dbReference type="ARBA" id="ARBA00022824"/>
    </source>
</evidence>
<organism evidence="12 13">
    <name type="scientific">Dekkera bruxellensis</name>
    <name type="common">Brettanomyces custersii</name>
    <dbReference type="NCBI Taxonomy" id="5007"/>
    <lineage>
        <taxon>Eukaryota</taxon>
        <taxon>Fungi</taxon>
        <taxon>Dikarya</taxon>
        <taxon>Ascomycota</taxon>
        <taxon>Saccharomycotina</taxon>
        <taxon>Pichiomycetes</taxon>
        <taxon>Pichiales</taxon>
        <taxon>Pichiaceae</taxon>
        <taxon>Brettanomyces</taxon>
    </lineage>
</organism>
<evidence type="ECO:0000256" key="5">
    <source>
        <dbReference type="ARBA" id="ARBA00022679"/>
    </source>
</evidence>
<keyword evidence="5 11" id="KW-0808">Transferase</keyword>
<keyword evidence="8 11" id="KW-1133">Transmembrane helix</keyword>
<dbReference type="Proteomes" id="UP000478008">
    <property type="component" value="Unassembled WGS sequence"/>
</dbReference>
<evidence type="ECO:0000313" key="12">
    <source>
        <dbReference type="EMBL" id="VUG18852.1"/>
    </source>
</evidence>
<keyword evidence="9 11" id="KW-0472">Membrane</keyword>
<dbReference type="PANTHER" id="PTHR12413">
    <property type="entry name" value="DOLICHYL GLYCOSYLTRANSFERASE"/>
    <property type="match status" value="1"/>
</dbReference>
<sequence length="569" mass="66640">MDMRNTVETKQQPQNRAVEELPRKYNFSLWNIWVASTLLKILLFPTYHSTDFDVHRNWLSITKLLPLRKWYFEHTSQWTLDYPPFFAYFEWVLSRFVPEAIARDGCIKLTAKDGEYGYLTVIFQRSTVIISEIVLFLALQRLIDTSRSLREKKRNFVIASSIALSPGFFIIDHIHFQYNGFLFAFLVLSLVEARLGNYRRCAFWFAVLLCLKHIFLYMAPAYFVYLLSGFCLKRRKIDTSKSFGENVKQVLFDTIIWRHLFQLGLIVIGVFTVAFGPFVYYGELDQVMSRLFPFSRGLTHAYWAPNFWALYSFVDRILIQLGKNIPGFERLACAILKKSRPVDYSGASSLTRGIVGDVEFVFLPQILPVHTFMLTLFYQILCLIPLFFRPSYERFLGALTYCAWTSFLFGWHVHEKAILLAIIPYSFCVIQDRKLLPSFELLATAGYISLFPLLFGSAEWLFKALITFVWVVVFNTSFNEVCHFSTTLARRAAALDRINLIYEFLMVPFCLFIQMTDVESRNFPILDRLQFLRLMAYSVYCGAGVLSSWNSFSWLYFMDDSVWEEKKEW</sequence>
<evidence type="ECO:0000313" key="13">
    <source>
        <dbReference type="Proteomes" id="UP000478008"/>
    </source>
</evidence>
<comment type="subcellular location">
    <subcellularLocation>
        <location evidence="1 11">Endoplasmic reticulum membrane</location>
        <topology evidence="1 11">Multi-pass membrane protein</topology>
    </subcellularLocation>
</comment>
<feature type="transmembrane region" description="Helical" evidence="11">
    <location>
        <begin position="202"/>
        <end position="225"/>
    </location>
</feature>
<dbReference type="STRING" id="5007.A0A3F2YA64"/>